<sequence length="79" mass="9012">MFERKLPKTFLQPGVGLCSSFPRTQETTRCEYHNQTICSETGSDGCNETQECDDTDKKHSCFVLWQNTSDGRTEVKMKA</sequence>
<reference evidence="1 2" key="1">
    <citation type="submission" date="2020-02" db="EMBL/GenBank/DDBJ databases">
        <authorList>
            <person name="Ferguson B K."/>
        </authorList>
    </citation>
    <scope>NUCLEOTIDE SEQUENCE [LARGE SCALE GENOMIC DNA]</scope>
</reference>
<dbReference type="Gene3D" id="2.10.60.10">
    <property type="entry name" value="CD59"/>
    <property type="match status" value="1"/>
</dbReference>
<proteinExistence type="predicted"/>
<evidence type="ECO:0000313" key="1">
    <source>
        <dbReference type="EMBL" id="CAA9993345.1"/>
    </source>
</evidence>
<organism evidence="1 2">
    <name type="scientific">Nesidiocoris tenuis</name>
    <dbReference type="NCBI Taxonomy" id="355587"/>
    <lineage>
        <taxon>Eukaryota</taxon>
        <taxon>Metazoa</taxon>
        <taxon>Ecdysozoa</taxon>
        <taxon>Arthropoda</taxon>
        <taxon>Hexapoda</taxon>
        <taxon>Insecta</taxon>
        <taxon>Pterygota</taxon>
        <taxon>Neoptera</taxon>
        <taxon>Paraneoptera</taxon>
        <taxon>Hemiptera</taxon>
        <taxon>Heteroptera</taxon>
        <taxon>Panheteroptera</taxon>
        <taxon>Cimicomorpha</taxon>
        <taxon>Miridae</taxon>
        <taxon>Dicyphina</taxon>
        <taxon>Nesidiocoris</taxon>
    </lineage>
</organism>
<accession>A0A6H5FTK5</accession>
<name>A0A6H5FTK5_9HEMI</name>
<gene>
    <name evidence="1" type="ORF">NTEN_LOCUS321</name>
</gene>
<feature type="non-terminal residue" evidence="1">
    <location>
        <position position="79"/>
    </location>
</feature>
<dbReference type="AlphaFoldDB" id="A0A6H5FTK5"/>
<dbReference type="InterPro" id="IPR045860">
    <property type="entry name" value="Snake_toxin-like_sf"/>
</dbReference>
<protein>
    <submittedName>
        <fullName evidence="1">Uncharacterized protein</fullName>
    </submittedName>
</protein>
<evidence type="ECO:0000313" key="2">
    <source>
        <dbReference type="Proteomes" id="UP000479000"/>
    </source>
</evidence>
<dbReference type="EMBL" id="CADCXU010000391">
    <property type="protein sequence ID" value="CAA9993345.1"/>
    <property type="molecule type" value="Genomic_DNA"/>
</dbReference>
<dbReference type="Proteomes" id="UP000479000">
    <property type="component" value="Unassembled WGS sequence"/>
</dbReference>
<keyword evidence="2" id="KW-1185">Reference proteome</keyword>